<dbReference type="Gene3D" id="3.30.2230.10">
    <property type="entry name" value="DUSP-like"/>
    <property type="match status" value="1"/>
</dbReference>
<sequence>MVLSFDKEVPNPRDGGVYYLISVDWFDKWQKWINAEDGMPGPVDNTALMGASGRVKEDLRKVVDYRAVNGGVYWVFKTLHGAEFEIRSWNTEWEGEMAGGIKVEDYAKRCRMDAEEAVRRMKVKINNQGGKGGLKRAKRPVREEELWCGCLSEGFLGRVIECAFTCCRKGSEKYKKVEDDLEERVSMLAGGEDGEL</sequence>
<dbReference type="Proteomes" id="UP001165065">
    <property type="component" value="Unassembled WGS sequence"/>
</dbReference>
<evidence type="ECO:0000313" key="2">
    <source>
        <dbReference type="EMBL" id="GMI34235.1"/>
    </source>
</evidence>
<gene>
    <name evidence="2" type="ORF">TrCOL_g13834</name>
</gene>
<dbReference type="InterPro" id="IPR035927">
    <property type="entry name" value="DUSP-like_sf"/>
</dbReference>
<evidence type="ECO:0000259" key="1">
    <source>
        <dbReference type="PROSITE" id="PS51283"/>
    </source>
</evidence>
<dbReference type="EMBL" id="BRYA01000040">
    <property type="protein sequence ID" value="GMI34235.1"/>
    <property type="molecule type" value="Genomic_DNA"/>
</dbReference>
<feature type="domain" description="DUSP" evidence="1">
    <location>
        <begin position="1"/>
        <end position="90"/>
    </location>
</feature>
<dbReference type="SMART" id="SM00695">
    <property type="entry name" value="DUSP"/>
    <property type="match status" value="1"/>
</dbReference>
<organism evidence="2 3">
    <name type="scientific">Triparma columacea</name>
    <dbReference type="NCBI Taxonomy" id="722753"/>
    <lineage>
        <taxon>Eukaryota</taxon>
        <taxon>Sar</taxon>
        <taxon>Stramenopiles</taxon>
        <taxon>Ochrophyta</taxon>
        <taxon>Bolidophyceae</taxon>
        <taxon>Parmales</taxon>
        <taxon>Triparmaceae</taxon>
        <taxon>Triparma</taxon>
    </lineage>
</organism>
<proteinExistence type="predicted"/>
<dbReference type="PROSITE" id="PS51283">
    <property type="entry name" value="DUSP"/>
    <property type="match status" value="1"/>
</dbReference>
<dbReference type="GO" id="GO:0004843">
    <property type="term" value="F:cysteine-type deubiquitinase activity"/>
    <property type="evidence" value="ECO:0007669"/>
    <property type="project" value="InterPro"/>
</dbReference>
<accession>A0A9W7L6S4</accession>
<protein>
    <recommendedName>
        <fullName evidence="1">DUSP domain-containing protein</fullName>
    </recommendedName>
</protein>
<keyword evidence="3" id="KW-1185">Reference proteome</keyword>
<reference evidence="3" key="1">
    <citation type="journal article" date="2023" name="Commun. Biol.">
        <title>Genome analysis of Parmales, the sister group of diatoms, reveals the evolutionary specialization of diatoms from phago-mixotrophs to photoautotrophs.</title>
        <authorList>
            <person name="Ban H."/>
            <person name="Sato S."/>
            <person name="Yoshikawa S."/>
            <person name="Yamada K."/>
            <person name="Nakamura Y."/>
            <person name="Ichinomiya M."/>
            <person name="Sato N."/>
            <person name="Blanc-Mathieu R."/>
            <person name="Endo H."/>
            <person name="Kuwata A."/>
            <person name="Ogata H."/>
        </authorList>
    </citation>
    <scope>NUCLEOTIDE SEQUENCE [LARGE SCALE GENOMIC DNA]</scope>
</reference>
<dbReference type="Pfam" id="PF06337">
    <property type="entry name" value="DUSP"/>
    <property type="match status" value="1"/>
</dbReference>
<evidence type="ECO:0000313" key="3">
    <source>
        <dbReference type="Proteomes" id="UP001165065"/>
    </source>
</evidence>
<dbReference type="SUPFAM" id="SSF143791">
    <property type="entry name" value="DUSP-like"/>
    <property type="match status" value="1"/>
</dbReference>
<dbReference type="AlphaFoldDB" id="A0A9W7L6S4"/>
<dbReference type="OrthoDB" id="428895at2759"/>
<name>A0A9W7L6S4_9STRA</name>
<comment type="caution">
    <text evidence="2">The sequence shown here is derived from an EMBL/GenBank/DDBJ whole genome shotgun (WGS) entry which is preliminary data.</text>
</comment>
<dbReference type="InterPro" id="IPR006615">
    <property type="entry name" value="Pept_C19_DUSP"/>
</dbReference>